<dbReference type="EMBL" id="CP006643">
    <property type="protein sequence ID" value="AGX04851.1"/>
    <property type="molecule type" value="Genomic_DNA"/>
</dbReference>
<gene>
    <name evidence="2" type="ORF">N288_14755</name>
</gene>
<dbReference type="PATRIC" id="fig|1367477.3.peg.2922"/>
<evidence type="ECO:0000313" key="2">
    <source>
        <dbReference type="EMBL" id="AGX04851.1"/>
    </source>
</evidence>
<feature type="transmembrane region" description="Helical" evidence="1">
    <location>
        <begin position="30"/>
        <end position="47"/>
    </location>
</feature>
<organism evidence="2 3">
    <name type="scientific">Bacillus infantis NRRL B-14911</name>
    <dbReference type="NCBI Taxonomy" id="1367477"/>
    <lineage>
        <taxon>Bacteria</taxon>
        <taxon>Bacillati</taxon>
        <taxon>Bacillota</taxon>
        <taxon>Bacilli</taxon>
        <taxon>Bacillales</taxon>
        <taxon>Bacillaceae</taxon>
        <taxon>Bacillus</taxon>
    </lineage>
</organism>
<feature type="transmembrane region" description="Helical" evidence="1">
    <location>
        <begin position="7"/>
        <end position="24"/>
    </location>
</feature>
<keyword evidence="1" id="KW-1133">Transmembrane helix</keyword>
<dbReference type="RefSeq" id="WP_022544001.1">
    <property type="nucleotide sequence ID" value="NC_022524.1"/>
</dbReference>
<dbReference type="HOGENOM" id="CLU_3058567_0_0_9"/>
<evidence type="ECO:0008006" key="4">
    <source>
        <dbReference type="Google" id="ProtNLM"/>
    </source>
</evidence>
<accession>U5LDT2</accession>
<reference evidence="2 3" key="1">
    <citation type="submission" date="2013-07" db="EMBL/GenBank/DDBJ databases">
        <title>Complete genome sequence of Bacillus infantis NRRL B-14911 that has potential to induce cardiac disease by antigenic mimicry.</title>
        <authorList>
            <person name="Massilamany C."/>
            <person name="Smith T.P.L."/>
            <person name="Loy J.D."/>
            <person name="Barletta R."/>
            <person name="Reddy J."/>
        </authorList>
    </citation>
    <scope>NUCLEOTIDE SEQUENCE [LARGE SCALE GENOMIC DNA]</scope>
    <source>
        <strain evidence="2 3">NRRL B-14911</strain>
    </source>
</reference>
<keyword evidence="3" id="KW-1185">Reference proteome</keyword>
<evidence type="ECO:0000313" key="3">
    <source>
        <dbReference type="Proteomes" id="UP000017805"/>
    </source>
</evidence>
<dbReference type="KEGG" id="bif:N288_14755"/>
<name>U5LDT2_9BACI</name>
<proteinExistence type="predicted"/>
<dbReference type="STRING" id="1367477.N288_14755"/>
<protein>
    <recommendedName>
        <fullName evidence="4">Permease</fullName>
    </recommendedName>
</protein>
<keyword evidence="1" id="KW-0812">Transmembrane</keyword>
<evidence type="ECO:0000256" key="1">
    <source>
        <dbReference type="SAM" id="Phobius"/>
    </source>
</evidence>
<dbReference type="Proteomes" id="UP000017805">
    <property type="component" value="Chromosome"/>
</dbReference>
<dbReference type="AlphaFoldDB" id="U5LDT2"/>
<sequence>MEWKKYSRLAPWALLASIGMLLYAPFRSFAILPILVMWVVYYLWIYVENKNSH</sequence>
<keyword evidence="1" id="KW-0472">Membrane</keyword>